<keyword evidence="2" id="KW-1185">Reference proteome</keyword>
<dbReference type="AlphaFoldDB" id="K3X2G9"/>
<dbReference type="EnsemblProtists" id="PYU1_T011418">
    <property type="protein sequence ID" value="PYU1_T011418"/>
    <property type="gene ID" value="PYU1_G011393"/>
</dbReference>
<sequence length="180" mass="20236">METRNTCYYREFTRKLLRLDEYDAMFDGVCFLAQHGAIEYAQGCFSSAHASQRPQNEDDDAPFDPLQFLRAFDQITRRAVQEEARAHQQYLNDAHTVKPTASTASVDGNAAWTPAFHVDGVVFQVVLATFTSVCAVAPGKSHGLIAEKLPFGLLLVRFAWPQSMEHVFPVVERCCASLRY</sequence>
<dbReference type="EMBL" id="GL376571">
    <property type="status" value="NOT_ANNOTATED_CDS"/>
    <property type="molecule type" value="Genomic_DNA"/>
</dbReference>
<reference evidence="2" key="2">
    <citation type="submission" date="2010-04" db="EMBL/GenBank/DDBJ databases">
        <authorList>
            <person name="Buell R."/>
            <person name="Hamilton J."/>
            <person name="Hostetler J."/>
        </authorList>
    </citation>
    <scope>NUCLEOTIDE SEQUENCE [LARGE SCALE GENOMIC DNA]</scope>
    <source>
        <strain evidence="2">DAOM:BR144</strain>
    </source>
</reference>
<accession>K3X2G9</accession>
<organism evidence="1 2">
    <name type="scientific">Globisporangium ultimum (strain ATCC 200006 / CBS 805.95 / DAOM BR144)</name>
    <name type="common">Pythium ultimum</name>
    <dbReference type="NCBI Taxonomy" id="431595"/>
    <lineage>
        <taxon>Eukaryota</taxon>
        <taxon>Sar</taxon>
        <taxon>Stramenopiles</taxon>
        <taxon>Oomycota</taxon>
        <taxon>Peronosporomycetes</taxon>
        <taxon>Pythiales</taxon>
        <taxon>Pythiaceae</taxon>
        <taxon>Globisporangium</taxon>
    </lineage>
</organism>
<protein>
    <submittedName>
        <fullName evidence="1">Uncharacterized protein</fullName>
    </submittedName>
</protein>
<evidence type="ECO:0000313" key="2">
    <source>
        <dbReference type="Proteomes" id="UP000019132"/>
    </source>
</evidence>
<reference evidence="1" key="3">
    <citation type="submission" date="2015-02" db="UniProtKB">
        <authorList>
            <consortium name="EnsemblProtists"/>
        </authorList>
    </citation>
    <scope>IDENTIFICATION</scope>
    <source>
        <strain evidence="1">DAOM BR144</strain>
    </source>
</reference>
<evidence type="ECO:0000313" key="1">
    <source>
        <dbReference type="EnsemblProtists" id="PYU1_T011418"/>
    </source>
</evidence>
<dbReference type="Proteomes" id="UP000019132">
    <property type="component" value="Unassembled WGS sequence"/>
</dbReference>
<reference evidence="2" key="1">
    <citation type="journal article" date="2010" name="Genome Biol.">
        <title>Genome sequence of the necrotrophic plant pathogen Pythium ultimum reveals original pathogenicity mechanisms and effector repertoire.</title>
        <authorList>
            <person name="Levesque C.A."/>
            <person name="Brouwer H."/>
            <person name="Cano L."/>
            <person name="Hamilton J.P."/>
            <person name="Holt C."/>
            <person name="Huitema E."/>
            <person name="Raffaele S."/>
            <person name="Robideau G.P."/>
            <person name="Thines M."/>
            <person name="Win J."/>
            <person name="Zerillo M.M."/>
            <person name="Beakes G.W."/>
            <person name="Boore J.L."/>
            <person name="Busam D."/>
            <person name="Dumas B."/>
            <person name="Ferriera S."/>
            <person name="Fuerstenberg S.I."/>
            <person name="Gachon C.M."/>
            <person name="Gaulin E."/>
            <person name="Govers F."/>
            <person name="Grenville-Briggs L."/>
            <person name="Horner N."/>
            <person name="Hostetler J."/>
            <person name="Jiang R.H."/>
            <person name="Johnson J."/>
            <person name="Krajaejun T."/>
            <person name="Lin H."/>
            <person name="Meijer H.J."/>
            <person name="Moore B."/>
            <person name="Morris P."/>
            <person name="Phuntmart V."/>
            <person name="Puiu D."/>
            <person name="Shetty J."/>
            <person name="Stajich J.E."/>
            <person name="Tripathy S."/>
            <person name="Wawra S."/>
            <person name="van West P."/>
            <person name="Whitty B.R."/>
            <person name="Coutinho P.M."/>
            <person name="Henrissat B."/>
            <person name="Martin F."/>
            <person name="Thomas P.D."/>
            <person name="Tyler B.M."/>
            <person name="De Vries R.P."/>
            <person name="Kamoun S."/>
            <person name="Yandell M."/>
            <person name="Tisserat N."/>
            <person name="Buell C.R."/>
        </authorList>
    </citation>
    <scope>NUCLEOTIDE SEQUENCE</scope>
    <source>
        <strain evidence="2">DAOM:BR144</strain>
    </source>
</reference>
<dbReference type="InParanoid" id="K3X2G9"/>
<proteinExistence type="predicted"/>
<dbReference type="OMA" id="RIHHACT"/>
<dbReference type="eggNOG" id="ENOG502SPNN">
    <property type="taxonomic scope" value="Eukaryota"/>
</dbReference>
<dbReference type="HOGENOM" id="CLU_1614080_0_0_1"/>
<dbReference type="VEuPathDB" id="FungiDB:PYU1_G011393"/>
<name>K3X2G9_GLOUD</name>